<protein>
    <submittedName>
        <fullName evidence="1">Uncharacterized protein</fullName>
    </submittedName>
</protein>
<sequence>MASSIAATLALSCTLLSALPQVDANPHNSKTLNWASCDQASTEAAEFPIDCANITVPLEYGNPKSEPLELQLLRVKATKEPVKGSVLWNPGGPGDSGLGNILLLGGRALGGHFNFISFDPRGTGSTIPFVCDTGNDTESTGELSTRDTGNNTVVGQDPWKLLSSRAWRDGGAYVDSCAPAINKVGRYLGTAAVARDMLRIVEALGEDGKLRFWGTSYGTILGQTFAAMFPDRVDRLLFDSTMPTEDYYVGHWGSALEGADDSLSNYFSECITAGPTVCPLANYSGPSTKPQDLTSALNEAFAELIKNPVLLPDSFPPLLPWWQPGGVTLYSQLKYRAFTFLYNAGKFGKLNNIVSLTLARNWTGLTELIADVPADELKAPSQYAFHGIACAESALRAKSLDELYSVIQYQAGKSNWADTFGPQVWPCAQWPVKAVEIFEGAIRNVTTKVPALFVNGAYDPITPLRGAWEASASFPMSRVLIHKGHGHGVMNHPSNCTIKAITEYFEEGKLPKNGVECEPDQTAFELYKALVGA</sequence>
<evidence type="ECO:0000313" key="2">
    <source>
        <dbReference type="Proteomes" id="UP001148629"/>
    </source>
</evidence>
<keyword evidence="2" id="KW-1185">Reference proteome</keyword>
<name>A0ACC1SZR4_9HYPO</name>
<comment type="caution">
    <text evidence="1">The sequence shown here is derived from an EMBL/GenBank/DDBJ whole genome shotgun (WGS) entry which is preliminary data.</text>
</comment>
<proteinExistence type="predicted"/>
<dbReference type="EMBL" id="JANRMS010000019">
    <property type="protein sequence ID" value="KAJ3549577.1"/>
    <property type="molecule type" value="Genomic_DNA"/>
</dbReference>
<accession>A0ACC1SZR4</accession>
<evidence type="ECO:0000313" key="1">
    <source>
        <dbReference type="EMBL" id="KAJ3549577.1"/>
    </source>
</evidence>
<organism evidence="1 2">
    <name type="scientific">Fusarium decemcellulare</name>
    <dbReference type="NCBI Taxonomy" id="57161"/>
    <lineage>
        <taxon>Eukaryota</taxon>
        <taxon>Fungi</taxon>
        <taxon>Dikarya</taxon>
        <taxon>Ascomycota</taxon>
        <taxon>Pezizomycotina</taxon>
        <taxon>Sordariomycetes</taxon>
        <taxon>Hypocreomycetidae</taxon>
        <taxon>Hypocreales</taxon>
        <taxon>Nectriaceae</taxon>
        <taxon>Fusarium</taxon>
        <taxon>Fusarium decemcellulare species complex</taxon>
    </lineage>
</organism>
<gene>
    <name evidence="1" type="ORF">NM208_g435</name>
</gene>
<dbReference type="Proteomes" id="UP001148629">
    <property type="component" value="Unassembled WGS sequence"/>
</dbReference>
<reference evidence="1" key="1">
    <citation type="submission" date="2022-08" db="EMBL/GenBank/DDBJ databases">
        <title>Genome Sequence of Fusarium decemcellulare.</title>
        <authorList>
            <person name="Buettner E."/>
        </authorList>
    </citation>
    <scope>NUCLEOTIDE SEQUENCE</scope>
    <source>
        <strain evidence="1">Babe19</strain>
    </source>
</reference>